<dbReference type="Gene3D" id="3.30.240.20">
    <property type="entry name" value="bsu07140 like domains"/>
    <property type="match status" value="2"/>
</dbReference>
<dbReference type="Proteomes" id="UP001290455">
    <property type="component" value="Unassembled WGS sequence"/>
</dbReference>
<accession>A0ABU5J3Q0</accession>
<gene>
    <name evidence="9" type="ORF">SM124_19895</name>
</gene>
<keyword evidence="10" id="KW-1185">Reference proteome</keyword>
<reference evidence="9 10" key="1">
    <citation type="submission" date="2023-11" db="EMBL/GenBank/DDBJ databases">
        <title>Bacillus jintuensis, isolated from a mudflat on the Beibu Gulf coast.</title>
        <authorList>
            <person name="Li M."/>
        </authorList>
    </citation>
    <scope>NUCLEOTIDE SEQUENCE [LARGE SCALE GENOMIC DNA]</scope>
    <source>
        <strain evidence="9 10">31A1R</strain>
    </source>
</reference>
<evidence type="ECO:0000256" key="2">
    <source>
        <dbReference type="ARBA" id="ARBA00006448"/>
    </source>
</evidence>
<feature type="transmembrane region" description="Helical" evidence="7">
    <location>
        <begin position="12"/>
        <end position="29"/>
    </location>
</feature>
<dbReference type="InterPro" id="IPR023090">
    <property type="entry name" value="UPF0702_alpha/beta_dom_sf"/>
</dbReference>
<keyword evidence="4 7" id="KW-0812">Transmembrane</keyword>
<dbReference type="EMBL" id="JAXOFX010000018">
    <property type="protein sequence ID" value="MDZ5473987.1"/>
    <property type="molecule type" value="Genomic_DNA"/>
</dbReference>
<dbReference type="PANTHER" id="PTHR34582:SF6">
    <property type="entry name" value="UPF0702 TRANSMEMBRANE PROTEIN YCAP"/>
    <property type="match status" value="1"/>
</dbReference>
<dbReference type="InterPro" id="IPR007353">
    <property type="entry name" value="DUF421"/>
</dbReference>
<evidence type="ECO:0000256" key="7">
    <source>
        <dbReference type="SAM" id="Phobius"/>
    </source>
</evidence>
<sequence>MDHVIDLLKVLGRIYTILPLLLVVTLMMGKRSIGELPVFDFLTILVLGSVVGADIADPAVNHLFTFIAVIAIGLLQYFVSKLKINHRKVGRLLTFEPTIVIYKGEFQVNNMKEIKYSLDNVLQMLREENVFNVSDVELAIIEANGKLSVKLIPSKEVTRVEHLHSTSKNNGLELPVIIDGVLYQNVLSSLNLNEQWLKKQLFNQGVTDVQSVFFASVNQAHEIHFSLKDDKNKPTYPLILH</sequence>
<feature type="transmembrane region" description="Helical" evidence="7">
    <location>
        <begin position="36"/>
        <end position="53"/>
    </location>
</feature>
<keyword evidence="3" id="KW-1003">Cell membrane</keyword>
<protein>
    <submittedName>
        <fullName evidence="9">DUF421 domain-containing protein</fullName>
    </submittedName>
</protein>
<evidence type="ECO:0000313" key="10">
    <source>
        <dbReference type="Proteomes" id="UP001290455"/>
    </source>
</evidence>
<evidence type="ECO:0000256" key="1">
    <source>
        <dbReference type="ARBA" id="ARBA00004651"/>
    </source>
</evidence>
<evidence type="ECO:0000256" key="5">
    <source>
        <dbReference type="ARBA" id="ARBA00022989"/>
    </source>
</evidence>
<comment type="similarity">
    <text evidence="2">Belongs to the UPF0702 family.</text>
</comment>
<organism evidence="9 10">
    <name type="scientific">Robertmurraya mangrovi</name>
    <dbReference type="NCBI Taxonomy" id="3098077"/>
    <lineage>
        <taxon>Bacteria</taxon>
        <taxon>Bacillati</taxon>
        <taxon>Bacillota</taxon>
        <taxon>Bacilli</taxon>
        <taxon>Bacillales</taxon>
        <taxon>Bacillaceae</taxon>
        <taxon>Robertmurraya</taxon>
    </lineage>
</organism>
<feature type="domain" description="YetF C-terminal" evidence="8">
    <location>
        <begin position="86"/>
        <end position="218"/>
    </location>
</feature>
<feature type="transmembrane region" description="Helical" evidence="7">
    <location>
        <begin position="59"/>
        <end position="79"/>
    </location>
</feature>
<name>A0ABU5J3Q0_9BACI</name>
<dbReference type="Pfam" id="PF04239">
    <property type="entry name" value="DUF421"/>
    <property type="match status" value="1"/>
</dbReference>
<dbReference type="RefSeq" id="WP_322448280.1">
    <property type="nucleotide sequence ID" value="NZ_JAXOFX010000018.1"/>
</dbReference>
<proteinExistence type="inferred from homology"/>
<evidence type="ECO:0000259" key="8">
    <source>
        <dbReference type="Pfam" id="PF04239"/>
    </source>
</evidence>
<evidence type="ECO:0000256" key="6">
    <source>
        <dbReference type="ARBA" id="ARBA00023136"/>
    </source>
</evidence>
<evidence type="ECO:0000256" key="3">
    <source>
        <dbReference type="ARBA" id="ARBA00022475"/>
    </source>
</evidence>
<comment type="subcellular location">
    <subcellularLocation>
        <location evidence="1">Cell membrane</location>
        <topology evidence="1">Multi-pass membrane protein</topology>
    </subcellularLocation>
</comment>
<evidence type="ECO:0000313" key="9">
    <source>
        <dbReference type="EMBL" id="MDZ5473987.1"/>
    </source>
</evidence>
<keyword evidence="6 7" id="KW-0472">Membrane</keyword>
<evidence type="ECO:0000256" key="4">
    <source>
        <dbReference type="ARBA" id="ARBA00022692"/>
    </source>
</evidence>
<comment type="caution">
    <text evidence="9">The sequence shown here is derived from an EMBL/GenBank/DDBJ whole genome shotgun (WGS) entry which is preliminary data.</text>
</comment>
<keyword evidence="5 7" id="KW-1133">Transmembrane helix</keyword>
<dbReference type="PANTHER" id="PTHR34582">
    <property type="entry name" value="UPF0702 TRANSMEMBRANE PROTEIN YCAP"/>
    <property type="match status" value="1"/>
</dbReference>